<reference evidence="2" key="2">
    <citation type="submission" date="2015-07" db="EMBL/GenBank/DDBJ databases">
        <authorList>
            <person name="Welte C."/>
            <person name="de Graaf R."/>
            <person name="van den Bosch T.J.M."/>
            <person name="Op den Camp H."/>
            <person name="van Dam N."/>
            <person name="Jetten M."/>
        </authorList>
    </citation>
    <scope>NUCLEOTIDE SEQUENCE</scope>
    <source>
        <plasmid evidence="2">Drgb3</plasmid>
    </source>
</reference>
<dbReference type="Pfam" id="PF09836">
    <property type="entry name" value="DUF2063"/>
    <property type="match status" value="1"/>
</dbReference>
<dbReference type="EMBL" id="KT351734">
    <property type="protein sequence ID" value="ALG88621.1"/>
    <property type="molecule type" value="Genomic_DNA"/>
</dbReference>
<geneLocation type="plasmid" evidence="2">
    <name>Drgb3</name>
</geneLocation>
<name>A0A0N9NRE9_PECCA</name>
<accession>A0A0N9NRE9</accession>
<sequence>MIRYHAVPGSLLAAESDFSGCLRAGSQKDGTYLPGVKLYRKVVREHVINVFHSVFPIFCRSLENDEINQFADAFIIQHQATQPEFHQLATELLLFMRKRPEVLTDDQRVIEYEWLIYALEIDESDVPLPHIKRAAGLDIHNMDVIMNPTLRMVVLPFQLNDGEPSYEDEPCEYYYALYRKHDNMLYQKKLNITDVKLLLEVGKAGVTAEMLIEKASSHLTTQPFEQWLAANNNDEVISLIIKG</sequence>
<dbReference type="InterPro" id="IPR018640">
    <property type="entry name" value="DUF2063"/>
</dbReference>
<keyword evidence="2" id="KW-0614">Plasmid</keyword>
<proteinExistence type="predicted"/>
<dbReference type="Gene3D" id="1.10.150.690">
    <property type="entry name" value="DUF2063"/>
    <property type="match status" value="1"/>
</dbReference>
<evidence type="ECO:0000259" key="1">
    <source>
        <dbReference type="Pfam" id="PF09836"/>
    </source>
</evidence>
<dbReference type="AlphaFoldDB" id="A0A0N9NRE9"/>
<protein>
    <recommendedName>
        <fullName evidence="1">Putative DNA-binding domain-containing protein</fullName>
    </recommendedName>
</protein>
<feature type="domain" description="Putative DNA-binding" evidence="1">
    <location>
        <begin position="17"/>
        <end position="96"/>
    </location>
</feature>
<dbReference type="RefSeq" id="WP_181375129.1">
    <property type="nucleotide sequence ID" value="NZ_KT351734.1"/>
</dbReference>
<reference evidence="2" key="1">
    <citation type="journal article" date="2015" name="Environ. Microbiol.">
        <title>Plasmids from the gut microbiome of cabbage root fly larvae encode SaxA that catalyses the conversion of the plant toxin 2-phenylethyl isothiocyanate.</title>
        <authorList>
            <person name="Welte C.U."/>
            <person name="de Graaf R.M."/>
            <person name="van den Bosch T.J."/>
            <person name="Op den Camp H.J."/>
            <person name="van Dam N.M."/>
            <person name="Jetten M.S."/>
        </authorList>
    </citation>
    <scope>NUCLEOTIDE SEQUENCE</scope>
    <source>
        <plasmid evidence="2">Drgb3</plasmid>
    </source>
</reference>
<dbReference type="InterPro" id="IPR044922">
    <property type="entry name" value="DUF2063_N_sf"/>
</dbReference>
<organism evidence="2">
    <name type="scientific">Pectobacterium carotovorum</name>
    <name type="common">Erwinia carotovora</name>
    <dbReference type="NCBI Taxonomy" id="554"/>
    <lineage>
        <taxon>Bacteria</taxon>
        <taxon>Pseudomonadati</taxon>
        <taxon>Pseudomonadota</taxon>
        <taxon>Gammaproteobacteria</taxon>
        <taxon>Enterobacterales</taxon>
        <taxon>Pectobacteriaceae</taxon>
        <taxon>Pectobacterium</taxon>
    </lineage>
</organism>
<evidence type="ECO:0000313" key="2">
    <source>
        <dbReference type="EMBL" id="ALG88621.1"/>
    </source>
</evidence>